<evidence type="ECO:0000256" key="1">
    <source>
        <dbReference type="SAM" id="SignalP"/>
    </source>
</evidence>
<dbReference type="SUPFAM" id="SSF53850">
    <property type="entry name" value="Periplasmic binding protein-like II"/>
    <property type="match status" value="1"/>
</dbReference>
<dbReference type="Pfam" id="PF01547">
    <property type="entry name" value="SBP_bac_1"/>
    <property type="match status" value="1"/>
</dbReference>
<dbReference type="InterPro" id="IPR050490">
    <property type="entry name" value="Bact_solute-bd_prot1"/>
</dbReference>
<dbReference type="PANTHER" id="PTHR43649">
    <property type="entry name" value="ARABINOSE-BINDING PROTEIN-RELATED"/>
    <property type="match status" value="1"/>
</dbReference>
<dbReference type="PANTHER" id="PTHR43649:SF30">
    <property type="entry name" value="ABC TRANSPORTER SUBSTRATE-BINDING PROTEIN"/>
    <property type="match status" value="1"/>
</dbReference>
<dbReference type="Gene3D" id="3.40.190.10">
    <property type="entry name" value="Periplasmic binding protein-like II"/>
    <property type="match status" value="1"/>
</dbReference>
<feature type="chain" id="PRO_5045263711" evidence="1">
    <location>
        <begin position="33"/>
        <end position="455"/>
    </location>
</feature>
<reference evidence="2" key="1">
    <citation type="submission" date="2020-03" db="EMBL/GenBank/DDBJ databases">
        <title>Draft sequencing of Paenibacilllus sp. S3N08.</title>
        <authorList>
            <person name="Kim D.-U."/>
        </authorList>
    </citation>
    <scope>NUCLEOTIDE SEQUENCE</scope>
    <source>
        <strain evidence="2">S3N08</strain>
    </source>
</reference>
<feature type="signal peptide" evidence="1">
    <location>
        <begin position="1"/>
        <end position="32"/>
    </location>
</feature>
<dbReference type="InterPro" id="IPR006059">
    <property type="entry name" value="SBP"/>
</dbReference>
<dbReference type="EMBL" id="JAAOIW010000008">
    <property type="protein sequence ID" value="NHN32372.1"/>
    <property type="molecule type" value="Genomic_DNA"/>
</dbReference>
<dbReference type="RefSeq" id="WP_166152666.1">
    <property type="nucleotide sequence ID" value="NZ_JAAOIW010000008.1"/>
</dbReference>
<evidence type="ECO:0000313" key="2">
    <source>
        <dbReference type="EMBL" id="NHN32372.1"/>
    </source>
</evidence>
<dbReference type="PROSITE" id="PS51257">
    <property type="entry name" value="PROKAR_LIPOPROTEIN"/>
    <property type="match status" value="1"/>
</dbReference>
<keyword evidence="1" id="KW-0732">Signal</keyword>
<gene>
    <name evidence="2" type="ORF">G9U52_21250</name>
</gene>
<name>A0ABX0J8A2_9BACL</name>
<keyword evidence="3" id="KW-1185">Reference proteome</keyword>
<proteinExistence type="predicted"/>
<evidence type="ECO:0000313" key="3">
    <source>
        <dbReference type="Proteomes" id="UP001165962"/>
    </source>
</evidence>
<dbReference type="Proteomes" id="UP001165962">
    <property type="component" value="Unassembled WGS sequence"/>
</dbReference>
<comment type="caution">
    <text evidence="2">The sequence shown here is derived from an EMBL/GenBank/DDBJ whole genome shotgun (WGS) entry which is preliminary data.</text>
</comment>
<accession>A0ABX0J8A2</accession>
<sequence>MKKQTWTGLIGAVTAVSMLAGCSGGATTPAPAAAPSATSPVTIKLHTFGNEANYNWKQTLAAWDAKNTNIKVDLIVLSEKGDSQEASKKLDLAAASGEPMDVLMFSDPAGYAQRVSLGMVEPMDAYIAKDGFKVNEEYKVDTQLNGKYYALPSKFNPWYVLLNKDHLTEAGLEVPKEWTWDQFMEYSKKLTKGEGATKRYGTYFHGPQAGGWLEYLKLAMANQPENTEYVKDDGTSNIDTPNFRKTLEIRAKMEKVDKSATPYADMLSQKLHYRNQFFNQSVSMILIGSWMNTELGGTEQFPLNFNVAVAPYPKNAAGDEGGFTPVTTDYVSIAASSKNKEAAYQFIRWYTTDGQIAQAKNVPAWNKVKAEDLSKIIDTTLAATKSPEKVDKVSLNTVLSQAKSSRIIPPVSYQAEIFKAVNEEYEQFIFDKQDLDTTVKKTKERVDKIIAANKK</sequence>
<organism evidence="2 3">
    <name type="scientific">Paenibacillus agricola</name>
    <dbReference type="NCBI Taxonomy" id="2716264"/>
    <lineage>
        <taxon>Bacteria</taxon>
        <taxon>Bacillati</taxon>
        <taxon>Bacillota</taxon>
        <taxon>Bacilli</taxon>
        <taxon>Bacillales</taxon>
        <taxon>Paenibacillaceae</taxon>
        <taxon>Paenibacillus</taxon>
    </lineage>
</organism>
<protein>
    <submittedName>
        <fullName evidence="2">Extracellular solute-binding protein</fullName>
    </submittedName>
</protein>